<dbReference type="Proteomes" id="UP000757232">
    <property type="component" value="Unassembled WGS sequence"/>
</dbReference>
<comment type="caution">
    <text evidence="3">The sequence shown here is derived from an EMBL/GenBank/DDBJ whole genome shotgun (WGS) entry which is preliminary data.</text>
</comment>
<dbReference type="EMBL" id="LNZH02000204">
    <property type="protein sequence ID" value="OCB86166.1"/>
    <property type="molecule type" value="Genomic_DNA"/>
</dbReference>
<proteinExistence type="predicted"/>
<feature type="region of interest" description="Disordered" evidence="1">
    <location>
        <begin position="130"/>
        <end position="156"/>
    </location>
</feature>
<dbReference type="Gene3D" id="1.20.900.10">
    <property type="entry name" value="Dbl homology (DH) domain"/>
    <property type="match status" value="1"/>
</dbReference>
<dbReference type="SUPFAM" id="SSF48065">
    <property type="entry name" value="DBL homology domain (DH-domain)"/>
    <property type="match status" value="1"/>
</dbReference>
<dbReference type="Pfam" id="PF00621">
    <property type="entry name" value="RhoGEF"/>
    <property type="match status" value="1"/>
</dbReference>
<name>A0A9Q5HUH2_SANBA</name>
<accession>A0A9Q5HUH2</accession>
<dbReference type="GO" id="GO:0005085">
    <property type="term" value="F:guanyl-nucleotide exchange factor activity"/>
    <property type="evidence" value="ECO:0007669"/>
    <property type="project" value="InterPro"/>
</dbReference>
<feature type="domain" description="DH" evidence="2">
    <location>
        <begin position="817"/>
        <end position="878"/>
    </location>
</feature>
<evidence type="ECO:0000313" key="4">
    <source>
        <dbReference type="Proteomes" id="UP000757232"/>
    </source>
</evidence>
<evidence type="ECO:0000313" key="3">
    <source>
        <dbReference type="EMBL" id="OCB86166.1"/>
    </source>
</evidence>
<dbReference type="OrthoDB" id="660555at2759"/>
<gene>
    <name evidence="3" type="ORF">A7U60_g6755</name>
</gene>
<feature type="region of interest" description="Disordered" evidence="1">
    <location>
        <begin position="345"/>
        <end position="453"/>
    </location>
</feature>
<dbReference type="PROSITE" id="PS50010">
    <property type="entry name" value="DH_2"/>
    <property type="match status" value="1"/>
</dbReference>
<feature type="compositionally biased region" description="Low complexity" evidence="1">
    <location>
        <begin position="53"/>
        <end position="63"/>
    </location>
</feature>
<feature type="region of interest" description="Disordered" evidence="1">
    <location>
        <begin position="1"/>
        <end position="102"/>
    </location>
</feature>
<feature type="region of interest" description="Disordered" evidence="1">
    <location>
        <begin position="472"/>
        <end position="517"/>
    </location>
</feature>
<evidence type="ECO:0000259" key="2">
    <source>
        <dbReference type="PROSITE" id="PS50010"/>
    </source>
</evidence>
<feature type="compositionally biased region" description="Polar residues" evidence="1">
    <location>
        <begin position="500"/>
        <end position="509"/>
    </location>
</feature>
<evidence type="ECO:0000256" key="1">
    <source>
        <dbReference type="SAM" id="MobiDB-lite"/>
    </source>
</evidence>
<feature type="compositionally biased region" description="Polar residues" evidence="1">
    <location>
        <begin position="345"/>
        <end position="354"/>
    </location>
</feature>
<dbReference type="InterPro" id="IPR000219">
    <property type="entry name" value="DH_dom"/>
</dbReference>
<protein>
    <recommendedName>
        <fullName evidence="2">DH domain-containing protein</fullName>
    </recommendedName>
</protein>
<keyword evidence="4" id="KW-1185">Reference proteome</keyword>
<organism evidence="3 4">
    <name type="scientific">Sanghuangporus baumii</name>
    <name type="common">Phellinus baumii</name>
    <dbReference type="NCBI Taxonomy" id="108892"/>
    <lineage>
        <taxon>Eukaryota</taxon>
        <taxon>Fungi</taxon>
        <taxon>Dikarya</taxon>
        <taxon>Basidiomycota</taxon>
        <taxon>Agaricomycotina</taxon>
        <taxon>Agaricomycetes</taxon>
        <taxon>Hymenochaetales</taxon>
        <taxon>Hymenochaetaceae</taxon>
        <taxon>Sanghuangporus</taxon>
    </lineage>
</organism>
<feature type="compositionally biased region" description="Polar residues" evidence="1">
    <location>
        <begin position="141"/>
        <end position="156"/>
    </location>
</feature>
<dbReference type="AlphaFoldDB" id="A0A9Q5HUH2"/>
<feature type="compositionally biased region" description="Basic residues" evidence="1">
    <location>
        <begin position="355"/>
        <end position="366"/>
    </location>
</feature>
<sequence length="888" mass="98121">MPAAAVAATRPLPTVIQPTEAESRRRRRVVSFSSDSIPSNSNPHSGESWFHVSTSQSSRSSISAHHPLPKGARPASPQPTRITELDSPSHAQTSHRDASSLKRSGTFSSWKLEWRGFQKVVKWAILGDKSHDSQRRRKQSSRANKNSSYGDCTNSSEQREAISYRLHEDLPRDRSDYGVSPYICASPTSPLSPTTSATCVDTLQQERCYSHSDFYHGHGEGFSDSEASKHGSHVQEFRYTNVRRATSELGHGHPYGSSFDMRDTFSNVAHSTTSLDSSYDRPRRSRVAHSDIGHSSYVEYMPVAGFSSTQCLSNGHDSAYVRSGADTRAFRNFRSIQSATVLPVSTASTGSPLTSHRRPRKLRKSLRAMPLSDKRASQLALSYSLPPMVPRKKASTSKGTAYDSLSPETHLPPRPQPRQPRKLKKKPSPALPPLPRANSSDNYGDPPPVPPKTNFILQEVHEAPVTPVSHCYRSDASAESPPALTDASASTSPDDELHSSHQGSSITSEHLSDEEKFDLPVKRPSLLRTESNRRWTVAIADVPDDLFIEELERLRRMGLRAGDIHSVCSVSHAGYALSSRKEAHRGYLDGGEHLEVKQTGKLSTPDAVLIQQVDTEDEMEWLFARRAILCCRELVRTERSYQERLQELADGNVSDAVPALLLQYLPGVIGASKILSAKFNEDMSAAGVAAAFLSVITTLERALVTWSGVVGEFFGGTANPTSSVKRKRDLTVPGFIAEEEMHTESGAVKVRCMSVHGHDKSYIARSSSARVLSTGVISASSTSHWLFRPAFTQGTPEVPHRETTSLLRKSLRRTDFEKERSHKPPFRDLAILPTQRVTRYALLYKDLLKHTPASSPTRGLVEKALETATILARKCDRAQDNSAFLFHH</sequence>
<dbReference type="InterPro" id="IPR035899">
    <property type="entry name" value="DBL_dom_sf"/>
</dbReference>
<feature type="compositionally biased region" description="Low complexity" evidence="1">
    <location>
        <begin position="30"/>
        <end position="45"/>
    </location>
</feature>
<reference evidence="3" key="1">
    <citation type="submission" date="2016-06" db="EMBL/GenBank/DDBJ databases">
        <title>Draft Genome sequence of the fungus Inonotus baumii.</title>
        <authorList>
            <person name="Zhu H."/>
            <person name="Lin W."/>
        </authorList>
    </citation>
    <scope>NUCLEOTIDE SEQUENCE</scope>
    <source>
        <strain evidence="3">821</strain>
    </source>
</reference>